<evidence type="ECO:0000256" key="1">
    <source>
        <dbReference type="ARBA" id="ARBA00022679"/>
    </source>
</evidence>
<evidence type="ECO:0000256" key="4">
    <source>
        <dbReference type="ARBA" id="ARBA00022840"/>
    </source>
</evidence>
<dbReference type="Gene3D" id="3.90.650.10">
    <property type="entry name" value="PurM-like C-terminal domain"/>
    <property type="match status" value="1"/>
</dbReference>
<dbReference type="NCBIfam" id="TIGR00476">
    <property type="entry name" value="selD"/>
    <property type="match status" value="1"/>
</dbReference>
<accession>A0A0N9ZD98</accession>
<evidence type="ECO:0000313" key="6">
    <source>
        <dbReference type="EMBL" id="ALI54728.1"/>
    </source>
</evidence>
<dbReference type="SUPFAM" id="SSF55326">
    <property type="entry name" value="PurM N-terminal domain-like"/>
    <property type="match status" value="1"/>
</dbReference>
<dbReference type="STRING" id="1397108.IMCC12053_780"/>
<sequence length="734" mass="76815">MHDLPLTRELVLIGGGHTHALVLKRWGMKPLAGVRVTVINPGPVAAYSGMLPGFVAGHYTHSDLELDLVRLARFAGARVVMARATKIDRKAKLIHIEGRAPLRYDVASIDIGITSDMPDLAGFDAHGIAAKPLEHFAARWDSYRADVAAGLAAPQICVIGGGVAGAELAMAMAHALKGADDLSVTLIDRGEILEEFRAPTRRALLAALTDVGVALRPNTAIGNIEADHLTLTDGTTIASHFTLGAAGARPYGWLKETGLTIVQGYVRVGPTLQSSDPNIFAVGDCAHLAHAPRPKAGVFAVRQAPVLFDNLRILLSEQRGATKKSLYHPQKDYLKLISLGDKSALADKNGLRLKGAAMWRWKDRIDRTFMARLTTLKPMRPLVLPDLVAAGLRDEVEGKSPMCGACGAKVGGDILARVLHDDTDLKRDDIVRLKGDDAAVLTHGAAYGGSRQVISVDHLRSFVADPVMMTQITAIHALGDVWSMGAQPQSALATITLPRMAPPLQEAWLSEIMATARTVFAKEGAQIIGGHTSMGAEFSIGFTVTGLADTPMTLNGAKDGDQIIVTKPIGTGVILAAEMAMLASGRDVAAAYASMALSSGEAATILSGAHAMTDVTGFGLAGHLLGICRASGVSATLTLSNIPVLDGALALSQSGIASTIAPANRAYSAQYEGPNGPLADLLFDPQTAGGLLACVGAGGAQNLIKKLKKSGYSAAIIGEITTSDETGPRLTARP</sequence>
<dbReference type="KEGG" id="cmar:IMCC12053_780"/>
<dbReference type="InterPro" id="IPR016188">
    <property type="entry name" value="PurM-like_N"/>
</dbReference>
<dbReference type="Proteomes" id="UP000064920">
    <property type="component" value="Chromosome"/>
</dbReference>
<dbReference type="GO" id="GO:0016260">
    <property type="term" value="P:selenocysteine biosynthetic process"/>
    <property type="evidence" value="ECO:0007669"/>
    <property type="project" value="TreeGrafter"/>
</dbReference>
<dbReference type="EMBL" id="CP012023">
    <property type="protein sequence ID" value="ALI54728.1"/>
    <property type="molecule type" value="Genomic_DNA"/>
</dbReference>
<protein>
    <submittedName>
        <fullName evidence="6">NADH dehydrogenase-like protein / Selenide,water dikinase</fullName>
        <ecNumber evidence="6">2.7.9.3</ecNumber>
    </submittedName>
</protein>
<dbReference type="InterPro" id="IPR036921">
    <property type="entry name" value="PurM-like_N_sf"/>
</dbReference>
<dbReference type="Pfam" id="PF07992">
    <property type="entry name" value="Pyr_redox_2"/>
    <property type="match status" value="1"/>
</dbReference>
<dbReference type="NCBIfam" id="TIGR03169">
    <property type="entry name" value="Nterm_to_SelD"/>
    <property type="match status" value="1"/>
</dbReference>
<dbReference type="Gene3D" id="3.50.50.100">
    <property type="match status" value="1"/>
</dbReference>
<reference evidence="7" key="1">
    <citation type="submission" date="2015-05" db="EMBL/GenBank/DDBJ databases">
        <authorList>
            <person name="Oh H.-M."/>
            <person name="Yang J.-A."/>
            <person name="Cho J.-C."/>
            <person name="Kang I."/>
        </authorList>
    </citation>
    <scope>NUCLEOTIDE SEQUENCE [LARGE SCALE GENOMIC DNA]</scope>
    <source>
        <strain evidence="7">IMCC 12053</strain>
    </source>
</reference>
<dbReference type="Gene3D" id="3.30.1330.10">
    <property type="entry name" value="PurM-like, N-terminal domain"/>
    <property type="match status" value="1"/>
</dbReference>
<proteinExistence type="predicted"/>
<dbReference type="AlphaFoldDB" id="A0A0N9ZD98"/>
<dbReference type="InterPro" id="IPR036188">
    <property type="entry name" value="FAD/NAD-bd_sf"/>
</dbReference>
<dbReference type="PATRIC" id="fig|1397108.4.peg.808"/>
<dbReference type="Pfam" id="PF02769">
    <property type="entry name" value="AIRS_C"/>
    <property type="match status" value="1"/>
</dbReference>
<dbReference type="RefSeq" id="WP_062215894.1">
    <property type="nucleotide sequence ID" value="NZ_CP012023.1"/>
</dbReference>
<dbReference type="CDD" id="cd02195">
    <property type="entry name" value="SelD"/>
    <property type="match status" value="1"/>
</dbReference>
<dbReference type="SUPFAM" id="SSF51905">
    <property type="entry name" value="FAD/NAD(P)-binding domain"/>
    <property type="match status" value="2"/>
</dbReference>
<gene>
    <name evidence="6" type="ORF">IMCC12053_780</name>
</gene>
<evidence type="ECO:0000256" key="3">
    <source>
        <dbReference type="ARBA" id="ARBA00022777"/>
    </source>
</evidence>
<dbReference type="InterPro" id="IPR023753">
    <property type="entry name" value="FAD/NAD-binding_dom"/>
</dbReference>
<dbReference type="EC" id="2.7.9.3" evidence="6"/>
<dbReference type="OrthoDB" id="9767928at2"/>
<dbReference type="InterPro" id="IPR036676">
    <property type="entry name" value="PurM-like_C_sf"/>
</dbReference>
<dbReference type="SUPFAM" id="SSF56042">
    <property type="entry name" value="PurM C-terminal domain-like"/>
    <property type="match status" value="1"/>
</dbReference>
<keyword evidence="7" id="KW-1185">Reference proteome</keyword>
<dbReference type="InterPro" id="IPR010918">
    <property type="entry name" value="PurM-like_C_dom"/>
</dbReference>
<keyword evidence="1 6" id="KW-0808">Transferase</keyword>
<dbReference type="GO" id="GO:0005524">
    <property type="term" value="F:ATP binding"/>
    <property type="evidence" value="ECO:0007669"/>
    <property type="project" value="UniProtKB-KW"/>
</dbReference>
<evidence type="ECO:0000313" key="7">
    <source>
        <dbReference type="Proteomes" id="UP000064920"/>
    </source>
</evidence>
<keyword evidence="4" id="KW-0067">ATP-binding</keyword>
<evidence type="ECO:0000256" key="2">
    <source>
        <dbReference type="ARBA" id="ARBA00022741"/>
    </source>
</evidence>
<dbReference type="PRINTS" id="PR00368">
    <property type="entry name" value="FADPNR"/>
</dbReference>
<evidence type="ECO:0000256" key="5">
    <source>
        <dbReference type="ARBA" id="ARBA00023266"/>
    </source>
</evidence>
<name>A0A0N9ZD98_9RHOB</name>
<keyword evidence="3 6" id="KW-0418">Kinase</keyword>
<keyword evidence="2" id="KW-0547">Nucleotide-binding</keyword>
<dbReference type="PANTHER" id="PTHR10256:SF0">
    <property type="entry name" value="INACTIVE SELENIDE, WATER DIKINASE-LIKE PROTEIN-RELATED"/>
    <property type="match status" value="1"/>
</dbReference>
<dbReference type="Pfam" id="PF00586">
    <property type="entry name" value="AIRS"/>
    <property type="match status" value="1"/>
</dbReference>
<dbReference type="PANTHER" id="PTHR10256">
    <property type="entry name" value="SELENIDE, WATER DIKINASE"/>
    <property type="match status" value="1"/>
</dbReference>
<organism evidence="6 7">
    <name type="scientific">Celeribacter marinus</name>
    <dbReference type="NCBI Taxonomy" id="1397108"/>
    <lineage>
        <taxon>Bacteria</taxon>
        <taxon>Pseudomonadati</taxon>
        <taxon>Pseudomonadota</taxon>
        <taxon>Alphaproteobacteria</taxon>
        <taxon>Rhodobacterales</taxon>
        <taxon>Roseobacteraceae</taxon>
        <taxon>Celeribacter</taxon>
    </lineage>
</organism>
<dbReference type="GO" id="GO:0016491">
    <property type="term" value="F:oxidoreductase activity"/>
    <property type="evidence" value="ECO:0007669"/>
    <property type="project" value="InterPro"/>
</dbReference>
<dbReference type="InterPro" id="IPR004536">
    <property type="entry name" value="SPS/SelD"/>
</dbReference>
<keyword evidence="5" id="KW-0711">Selenium</keyword>
<dbReference type="GO" id="GO:0005737">
    <property type="term" value="C:cytoplasm"/>
    <property type="evidence" value="ECO:0007669"/>
    <property type="project" value="TreeGrafter"/>
</dbReference>
<dbReference type="GO" id="GO:0004756">
    <property type="term" value="F:selenide, water dikinase activity"/>
    <property type="evidence" value="ECO:0007669"/>
    <property type="project" value="UniProtKB-EC"/>
</dbReference>
<dbReference type="InterPro" id="IPR017584">
    <property type="entry name" value="Pyridine_nucleo_diS_OxRdtase_N"/>
</dbReference>